<organism evidence="2 3">
    <name type="scientific">Gemmata massiliana</name>
    <dbReference type="NCBI Taxonomy" id="1210884"/>
    <lineage>
        <taxon>Bacteria</taxon>
        <taxon>Pseudomonadati</taxon>
        <taxon>Planctomycetota</taxon>
        <taxon>Planctomycetia</taxon>
        <taxon>Gemmatales</taxon>
        <taxon>Gemmataceae</taxon>
        <taxon>Gemmata</taxon>
    </lineage>
</organism>
<evidence type="ECO:0000313" key="3">
    <source>
        <dbReference type="Proteomes" id="UP000464178"/>
    </source>
</evidence>
<reference evidence="2 3" key="1">
    <citation type="submission" date="2019-05" db="EMBL/GenBank/DDBJ databases">
        <authorList>
            <consortium name="Science for Life Laboratories"/>
        </authorList>
    </citation>
    <scope>NUCLEOTIDE SEQUENCE [LARGE SCALE GENOMIC DNA]</scope>
    <source>
        <strain evidence="2">Soil9</strain>
    </source>
</reference>
<proteinExistence type="predicted"/>
<keyword evidence="1" id="KW-1133">Transmembrane helix</keyword>
<accession>A0A6P2D7E9</accession>
<gene>
    <name evidence="2" type="ORF">SOIL9_09000</name>
</gene>
<dbReference type="EMBL" id="LR593886">
    <property type="protein sequence ID" value="VTR97079.1"/>
    <property type="molecule type" value="Genomic_DNA"/>
</dbReference>
<dbReference type="KEGG" id="gms:SOIL9_09000"/>
<keyword evidence="3" id="KW-1185">Reference proteome</keyword>
<keyword evidence="1" id="KW-0472">Membrane</keyword>
<keyword evidence="1" id="KW-0812">Transmembrane</keyword>
<evidence type="ECO:0000256" key="1">
    <source>
        <dbReference type="SAM" id="Phobius"/>
    </source>
</evidence>
<evidence type="ECO:0000313" key="2">
    <source>
        <dbReference type="EMBL" id="VTR97079.1"/>
    </source>
</evidence>
<dbReference type="AlphaFoldDB" id="A0A6P2D7E9"/>
<feature type="transmembrane region" description="Helical" evidence="1">
    <location>
        <begin position="12"/>
        <end position="33"/>
    </location>
</feature>
<dbReference type="Proteomes" id="UP000464178">
    <property type="component" value="Chromosome"/>
</dbReference>
<protein>
    <submittedName>
        <fullName evidence="2">Uncharacterized protein</fullName>
    </submittedName>
</protein>
<name>A0A6P2D7E9_9BACT</name>
<sequence>MLTDETSLARLAILSCAVLLVTVGIVTGVLSFLDHQVVIVEP</sequence>